<reference evidence="3 4" key="1">
    <citation type="submission" date="2023-07" db="EMBL/GenBank/DDBJ databases">
        <title>Genomic Encyclopedia of Type Strains, Phase IV (KMG-IV): sequencing the most valuable type-strain genomes for metagenomic binning, comparative biology and taxonomic classification.</title>
        <authorList>
            <person name="Goeker M."/>
        </authorList>
    </citation>
    <scope>NUCLEOTIDE SEQUENCE [LARGE SCALE GENOMIC DNA]</scope>
    <source>
        <strain evidence="3 4">DSM 102814</strain>
    </source>
</reference>
<evidence type="ECO:0000256" key="1">
    <source>
        <dbReference type="SAM" id="Coils"/>
    </source>
</evidence>
<keyword evidence="4" id="KW-1185">Reference proteome</keyword>
<gene>
    <name evidence="3" type="ORF">GGR31_001132</name>
</gene>
<name>A0ABU1K5D0_9FLAO</name>
<feature type="transmembrane region" description="Helical" evidence="2">
    <location>
        <begin position="49"/>
        <end position="68"/>
    </location>
</feature>
<comment type="caution">
    <text evidence="3">The sequence shown here is derived from an EMBL/GenBank/DDBJ whole genome shotgun (WGS) entry which is preliminary data.</text>
</comment>
<organism evidence="3 4">
    <name type="scientific">Mesonia maritima</name>
    <dbReference type="NCBI Taxonomy" id="1793873"/>
    <lineage>
        <taxon>Bacteria</taxon>
        <taxon>Pseudomonadati</taxon>
        <taxon>Bacteroidota</taxon>
        <taxon>Flavobacteriia</taxon>
        <taxon>Flavobacteriales</taxon>
        <taxon>Flavobacteriaceae</taxon>
        <taxon>Mesonia</taxon>
    </lineage>
</organism>
<dbReference type="Proteomes" id="UP001257659">
    <property type="component" value="Unassembled WGS sequence"/>
</dbReference>
<feature type="coiled-coil region" evidence="1">
    <location>
        <begin position="133"/>
        <end position="188"/>
    </location>
</feature>
<protein>
    <recommendedName>
        <fullName evidence="5">Anti-sigma factor</fullName>
    </recommendedName>
</protein>
<keyword evidence="2" id="KW-1133">Transmembrane helix</keyword>
<accession>A0ABU1K5D0</accession>
<keyword evidence="2" id="KW-0472">Membrane</keyword>
<proteinExistence type="predicted"/>
<evidence type="ECO:0008006" key="5">
    <source>
        <dbReference type="Google" id="ProtNLM"/>
    </source>
</evidence>
<keyword evidence="2" id="KW-0812">Transmembrane</keyword>
<evidence type="ECO:0000313" key="4">
    <source>
        <dbReference type="Proteomes" id="UP001257659"/>
    </source>
</evidence>
<sequence length="201" mass="23372">MAQDLRKLFEKEKEKKIGKPLQKGHQARFLERLDNNLPAEKKEKKPSFFFLKIAAILIVALGTTFFMYNQLGNFAETDKVVNSEEQNSEKTETQPVYLSDVSPEFKKIEDYYLANINAELSQLNITEENKELIDSFMLQLSNLDKEYQRLNAELDDTGINEETVSALINNLELRLELLYKLKNKLTEIKKSSVEEMKENKI</sequence>
<dbReference type="EMBL" id="JAVDQA010000002">
    <property type="protein sequence ID" value="MDR6300501.1"/>
    <property type="molecule type" value="Genomic_DNA"/>
</dbReference>
<evidence type="ECO:0000313" key="3">
    <source>
        <dbReference type="EMBL" id="MDR6300501.1"/>
    </source>
</evidence>
<keyword evidence="1" id="KW-0175">Coiled coil</keyword>
<dbReference type="RefSeq" id="WP_309727406.1">
    <property type="nucleotide sequence ID" value="NZ_JAVDQA010000002.1"/>
</dbReference>
<evidence type="ECO:0000256" key="2">
    <source>
        <dbReference type="SAM" id="Phobius"/>
    </source>
</evidence>